<evidence type="ECO:0000256" key="1">
    <source>
        <dbReference type="SAM" id="MobiDB-lite"/>
    </source>
</evidence>
<sequence>MSAEETTGQVKPSLLRRIRKALDEFTPPPEPRPTPSKKEFAEGHHAVGIIYGATEDPGHDAPGPETLVISADIQGHGFIHRHVPRPLGAGSGHKLVGCSIEFRHTTYDPDYSNDIFVTRWPLEVQEALKPIRHQGPGAVRARIWNILSGCCFVIGCAGVMLTPILLCDLIFGSLAGQRVLADFLPELHPAIAVAVSVGASLSGFFLSLVCDARRD</sequence>
<name>A0ABY9HV18_9ACTN</name>
<protein>
    <submittedName>
        <fullName evidence="3">Uncharacterized protein</fullName>
    </submittedName>
</protein>
<reference evidence="3 4" key="1">
    <citation type="submission" date="2023-03" db="EMBL/GenBank/DDBJ databases">
        <title>Isolation and description of six Streptomyces strains from soil environments, able to metabolize different microbial glucans.</title>
        <authorList>
            <person name="Widen T."/>
            <person name="Larsbrink J."/>
        </authorList>
    </citation>
    <scope>NUCLEOTIDE SEQUENCE [LARGE SCALE GENOMIC DNA]</scope>
    <source>
        <strain evidence="3 4">Mut1</strain>
        <plasmid evidence="3 4">unnamed1</plasmid>
    </source>
</reference>
<evidence type="ECO:0000313" key="3">
    <source>
        <dbReference type="EMBL" id="WLQ38448.1"/>
    </source>
</evidence>
<keyword evidence="4" id="KW-1185">Reference proteome</keyword>
<keyword evidence="3" id="KW-0614">Plasmid</keyword>
<feature type="transmembrane region" description="Helical" evidence="2">
    <location>
        <begin position="191"/>
        <end position="210"/>
    </location>
</feature>
<evidence type="ECO:0000256" key="2">
    <source>
        <dbReference type="SAM" id="Phobius"/>
    </source>
</evidence>
<dbReference type="Proteomes" id="UP001239522">
    <property type="component" value="Plasmid unnamed1"/>
</dbReference>
<feature type="region of interest" description="Disordered" evidence="1">
    <location>
        <begin position="19"/>
        <end position="40"/>
    </location>
</feature>
<dbReference type="RefSeq" id="WP_306061497.1">
    <property type="nucleotide sequence ID" value="NZ_CP120998.1"/>
</dbReference>
<proteinExistence type="predicted"/>
<accession>A0ABY9HV18</accession>
<keyword evidence="2" id="KW-0472">Membrane</keyword>
<geneLocation type="plasmid" evidence="3 4">
    <name>unnamed1</name>
</geneLocation>
<dbReference type="EMBL" id="CP120998">
    <property type="protein sequence ID" value="WLQ38448.1"/>
    <property type="molecule type" value="Genomic_DNA"/>
</dbReference>
<feature type="transmembrane region" description="Helical" evidence="2">
    <location>
        <begin position="146"/>
        <end position="171"/>
    </location>
</feature>
<keyword evidence="2" id="KW-0812">Transmembrane</keyword>
<evidence type="ECO:0000313" key="4">
    <source>
        <dbReference type="Proteomes" id="UP001239522"/>
    </source>
</evidence>
<gene>
    <name evidence="3" type="ORF">P8A18_33555</name>
</gene>
<keyword evidence="2" id="KW-1133">Transmembrane helix</keyword>
<organism evidence="3 4">
    <name type="scientific">Streptomyces castrisilvae</name>
    <dbReference type="NCBI Taxonomy" id="3033811"/>
    <lineage>
        <taxon>Bacteria</taxon>
        <taxon>Bacillati</taxon>
        <taxon>Actinomycetota</taxon>
        <taxon>Actinomycetes</taxon>
        <taxon>Kitasatosporales</taxon>
        <taxon>Streptomycetaceae</taxon>
        <taxon>Streptomyces</taxon>
    </lineage>
</organism>